<dbReference type="Xenbase" id="XB-GENE-1000482">
    <property type="gene designation" value="ercc8.S"/>
</dbReference>
<feature type="region of interest" description="Disordered" evidence="1">
    <location>
        <begin position="143"/>
        <end position="173"/>
    </location>
</feature>
<keyword evidence="2" id="KW-1185">Reference proteome</keyword>
<dbReference type="AlphaFoldDB" id="A0A8J0TTL6"/>
<dbReference type="RefSeq" id="XP_018094571.1">
    <property type="nucleotide sequence ID" value="XM_018239082.2"/>
</dbReference>
<gene>
    <name evidence="3 4" type="primary">ercc8.S</name>
    <name evidence="3" type="synonym">ercc8</name>
</gene>
<dbReference type="CTD" id="496353"/>
<reference evidence="3" key="1">
    <citation type="submission" date="2025-08" db="UniProtKB">
        <authorList>
            <consortium name="RefSeq"/>
        </authorList>
    </citation>
    <scope>IDENTIFICATION</scope>
    <source>
        <strain evidence="3">J_2021</strain>
        <tissue evidence="3">Erythrocytes</tissue>
    </source>
</reference>
<name>A0A8J0TTL6_XENLA</name>
<evidence type="ECO:0000313" key="3">
    <source>
        <dbReference type="RefSeq" id="XP_018094571.1"/>
    </source>
</evidence>
<proteinExistence type="predicted"/>
<evidence type="ECO:0000313" key="2">
    <source>
        <dbReference type="Proteomes" id="UP000186698"/>
    </source>
</evidence>
<dbReference type="GeneID" id="496353"/>
<protein>
    <submittedName>
        <fullName evidence="3">Excision repair cross-complementation group 8 S homeolog isoform X2</fullName>
    </submittedName>
</protein>
<dbReference type="Proteomes" id="UP000186698">
    <property type="component" value="Chromosome 1S"/>
</dbReference>
<evidence type="ECO:0000313" key="4">
    <source>
        <dbReference type="Xenbase" id="XB-GENE-1000482"/>
    </source>
</evidence>
<organism evidence="2 3">
    <name type="scientific">Xenopus laevis</name>
    <name type="common">African clawed frog</name>
    <dbReference type="NCBI Taxonomy" id="8355"/>
    <lineage>
        <taxon>Eukaryota</taxon>
        <taxon>Metazoa</taxon>
        <taxon>Chordata</taxon>
        <taxon>Craniata</taxon>
        <taxon>Vertebrata</taxon>
        <taxon>Euteleostomi</taxon>
        <taxon>Amphibia</taxon>
        <taxon>Batrachia</taxon>
        <taxon>Anura</taxon>
        <taxon>Pipoidea</taxon>
        <taxon>Pipidae</taxon>
        <taxon>Xenopodinae</taxon>
        <taxon>Xenopus</taxon>
        <taxon>Xenopus</taxon>
    </lineage>
</organism>
<sequence length="173" mass="19686">MLWWAMQRGPFNLMPTGTCNTMLIGTSEETGVRIWPCETTVTHILSEWQTYTQPAGKYFSTITCFIDTCDSTESKETTRVCLCSDKDWFPALQRCVADILWKADGLQVPESITPHWNKPNFQELYSGSKDCNVLAWIPSIREPVPDEDSKKSGHRTHINPAFEDAWSSSEDES</sequence>
<evidence type="ECO:0000256" key="1">
    <source>
        <dbReference type="SAM" id="MobiDB-lite"/>
    </source>
</evidence>
<dbReference type="AGR" id="Xenbase:XB-GENE-1000482"/>
<accession>A0A8J0TTL6</accession>
<dbReference type="OrthoDB" id="361494at2759"/>